<dbReference type="OrthoDB" id="10538236at2759"/>
<proteinExistence type="predicted"/>
<sequence>MSAIFFLTFSVSRDTVKKRKCTTKMKDLLRLKGMLGNTVADRIISELASLLEVALKPDEVEALELERQLMAEDRKQQTLPAQQGVGSTPEAQFAYSSASDYSTQTDWSVSNCQTQTSPSSTVTKEVQVGIFEERDSSQIAGLHENDPNSVKYNIVATAAGRSSESQQNEGEKSLLDDKQLTSEHDESRDRLQQADDKRDSAGTSDQAVQVSCSLIDAAIHQSSPESLQLLHTLKITRKDQIVQATCTTLDAAICTVPCRTQEQQQLALDVGTCMSPIRFSPQTCSKCFEKFQGSEVLLSDAVVSEDPSDKAVAAGIKGTSRLGSMDDESNEETKTAKHSDDGHKLELSNEPIEQKLRLSNCHKAEAPRSLLDCIPAIEVDEDRDDPLSPPQGTLIPRKKEKRVSFVDQGVTDGPAHDNSEDSDERIMRELEMIIAEMRHPFANHRDIIRELSPLPPSPVPPSLHSNKRKKKRHREKGADANKPDIDQQPQKRLAHQNSTGFDPLLSSFPSSPALNACWPSSAPTSAQEQCAVPCTGDNRDNTSRLKAEVAHMPESGVTTFSFQIPSGGSSRISIDFDQTTRQLQLSCQTPKMISAPEVLPSSLNEERISSGNYAIQPREGSGRPSLDFSAPSGGGERCWRSPDETLLRRRISTVNNESIQHGSVDQYSQKAGTFVQQLDTRSEVSEQTLQTTYREDSIENSVFDQSEDHTQTNDDFKYVQAKQPWDIAKDHLKEGDKQQRRNVLPIRYPSILKQDRRLKRLSKQRKNKSDSLINDTRKCTPKSSINKSILDAREKMMQRKAKVDRKGPADSDLESYSAAEVCSKNQLVTSNLSTSVLVEEENISNATNDAEIINQDCIDAFSENPEIEGHLEVSLEGDEVGPAIVTARVNEVDVLAGSAGAEQSQNESIDQMEENVSDQIEEPTPALSDAIVNSKESENCQEIIEINAIIDPPPPWVLRNLNGELYQSPIKEDNLSNSDSEEEMCIAVELEDKTFTPMSPEYTEVADRGMAKLIPTEFDENMAHFVYGSIQNRQAKEPNPENMLPPPDSPTESPSSVASITTRRMAKIIPSSPLRNSSQNVFKTMPKRVSPRTCVKQKLTPKPTELLGPIELAASARSTESKIKHPDNKPTTCLEKSTGSKVADSRPATRNGMKISMLKDSYVAEKEDYTSDTLFGYDNTTISVASASPVTSVPAHTKSCDEDACTAKVDKMPMLAGFFKQNKGRFPRFESLLKSVAEDATSMDAVVNSLMNENQVRKIYVSLVYVLIDVNCGLNEDEQQISRQEKNLMEFLLKKMPAIKKYEGKTSHAIALSCVNFIRAYLMSPSGSTRSVLELSSLLKVLALVAQETPSERRQLLDEMYYFMADRTGEAAYLICCFLAVWPGSLSQVEFDSPMGFILRYVLYHHPSVVPQEDLQKARTAALRSGWKPLPPTGTSLAEAIERFTPVVFGRRAESAEMSRLALQALELLLTVQGDPGQARVVLEGNIPRLLAPEAGCSQWEVHSLLQLCGKVWKKFGAHGVAQVTFESTIEGMLRLMEQLSPEKEDTKEFCRKAFWSYASYDKDSEWSSRAKQHCMKQLAKNKRNKMFSQKNDKKYNTINNNNNNKKKNKQKSKTPQRASGGVTSSSSTSSKQTRKKGKQIKAKSTKINSH</sequence>
<dbReference type="RefSeq" id="XP_022656644.1">
    <property type="nucleotide sequence ID" value="XM_022800909.1"/>
</dbReference>
<name>A0A7M7JTP0_VARDE</name>
<evidence type="ECO:0000256" key="1">
    <source>
        <dbReference type="SAM" id="MobiDB-lite"/>
    </source>
</evidence>
<feature type="compositionally biased region" description="Basic and acidic residues" evidence="1">
    <location>
        <begin position="331"/>
        <end position="346"/>
    </location>
</feature>
<feature type="compositionally biased region" description="Basic and acidic residues" evidence="1">
    <location>
        <begin position="476"/>
        <end position="485"/>
    </location>
</feature>
<feature type="compositionally biased region" description="Basic residues" evidence="1">
    <location>
        <begin position="1633"/>
        <end position="1651"/>
    </location>
</feature>
<feature type="region of interest" description="Disordered" evidence="1">
    <location>
        <begin position="159"/>
        <end position="204"/>
    </location>
</feature>
<dbReference type="GeneID" id="111248470"/>
<feature type="region of interest" description="Disordered" evidence="1">
    <location>
        <begin position="614"/>
        <end position="640"/>
    </location>
</feature>
<feature type="region of interest" description="Disordered" evidence="1">
    <location>
        <begin position="1117"/>
        <end position="1148"/>
    </location>
</feature>
<feature type="region of interest" description="Disordered" evidence="1">
    <location>
        <begin position="759"/>
        <end position="785"/>
    </location>
</feature>
<feature type="compositionally biased region" description="Polar residues" evidence="1">
    <location>
        <begin position="487"/>
        <end position="500"/>
    </location>
</feature>
<evidence type="ECO:0000313" key="2">
    <source>
        <dbReference type="EnsemblMetazoa" id="XP_022656644"/>
    </source>
</evidence>
<feature type="compositionally biased region" description="Basic and acidic residues" evidence="1">
    <location>
        <begin position="414"/>
        <end position="424"/>
    </location>
</feature>
<feature type="compositionally biased region" description="Basic and acidic residues" evidence="1">
    <location>
        <begin position="1119"/>
        <end position="1128"/>
    </location>
</feature>
<organism evidence="2 3">
    <name type="scientific">Varroa destructor</name>
    <name type="common">Honeybee mite</name>
    <dbReference type="NCBI Taxonomy" id="109461"/>
    <lineage>
        <taxon>Eukaryota</taxon>
        <taxon>Metazoa</taxon>
        <taxon>Ecdysozoa</taxon>
        <taxon>Arthropoda</taxon>
        <taxon>Chelicerata</taxon>
        <taxon>Arachnida</taxon>
        <taxon>Acari</taxon>
        <taxon>Parasitiformes</taxon>
        <taxon>Mesostigmata</taxon>
        <taxon>Gamasina</taxon>
        <taxon>Dermanyssoidea</taxon>
        <taxon>Varroidae</taxon>
        <taxon>Varroa</taxon>
    </lineage>
</organism>
<dbReference type="Proteomes" id="UP000594260">
    <property type="component" value="Unplaced"/>
</dbReference>
<feature type="compositionally biased region" description="Basic and acidic residues" evidence="1">
    <location>
        <begin position="169"/>
        <end position="200"/>
    </location>
</feature>
<feature type="compositionally biased region" description="Polar residues" evidence="1">
    <location>
        <begin position="1129"/>
        <end position="1140"/>
    </location>
</feature>
<evidence type="ECO:0000313" key="3">
    <source>
        <dbReference type="Proteomes" id="UP000594260"/>
    </source>
</evidence>
<feature type="region of interest" description="Disordered" evidence="1">
    <location>
        <begin position="1035"/>
        <end position="1093"/>
    </location>
</feature>
<feature type="region of interest" description="Disordered" evidence="1">
    <location>
        <begin position="452"/>
        <end position="503"/>
    </location>
</feature>
<feature type="compositionally biased region" description="Low complexity" evidence="1">
    <location>
        <begin position="1620"/>
        <end position="1632"/>
    </location>
</feature>
<feature type="compositionally biased region" description="Polar residues" evidence="1">
    <location>
        <begin position="1073"/>
        <end position="1082"/>
    </location>
</feature>
<feature type="region of interest" description="Disordered" evidence="1">
    <location>
        <begin position="380"/>
        <end position="424"/>
    </location>
</feature>
<keyword evidence="3" id="KW-1185">Reference proteome</keyword>
<reference evidence="2" key="1">
    <citation type="submission" date="2021-01" db="UniProtKB">
        <authorList>
            <consortium name="EnsemblMetazoa"/>
        </authorList>
    </citation>
    <scope>IDENTIFICATION</scope>
</reference>
<dbReference type="KEGG" id="vde:111248470"/>
<feature type="compositionally biased region" description="Basic residues" evidence="1">
    <location>
        <begin position="1605"/>
        <end position="1615"/>
    </location>
</feature>
<dbReference type="InParanoid" id="A0A7M7JTP0"/>
<protein>
    <submittedName>
        <fullName evidence="2">Uncharacterized protein</fullName>
    </submittedName>
</protein>
<feature type="region of interest" description="Disordered" evidence="1">
    <location>
        <begin position="308"/>
        <end position="346"/>
    </location>
</feature>
<feature type="region of interest" description="Disordered" evidence="1">
    <location>
        <begin position="1581"/>
        <end position="1651"/>
    </location>
</feature>
<dbReference type="EnsemblMetazoa" id="XM_022800909">
    <property type="protein sequence ID" value="XP_022656644"/>
    <property type="gene ID" value="LOC111248470"/>
</dbReference>
<accession>A0A7M7JTP0</accession>
<feature type="compositionally biased region" description="Basic residues" evidence="1">
    <location>
        <begin position="465"/>
        <end position="475"/>
    </location>
</feature>